<evidence type="ECO:0000313" key="4">
    <source>
        <dbReference type="Proteomes" id="UP000243361"/>
    </source>
</evidence>
<evidence type="ECO:0000313" key="3">
    <source>
        <dbReference type="EMBL" id="OQX32586.1"/>
    </source>
</evidence>
<proteinExistence type="predicted"/>
<feature type="non-terminal residue" evidence="3">
    <location>
        <position position="83"/>
    </location>
</feature>
<accession>A0A657PJ16</accession>
<sequence length="83" mass="8836">MLRDYKSSQEPIVFTRHRQHPRLAITALLALALCAGAIYGSLHITGDDAPRQAATPQPITLALPAPVPDTAEPSGLDEPALNL</sequence>
<protein>
    <submittedName>
        <fullName evidence="3">Uncharacterized protein</fullName>
    </submittedName>
</protein>
<gene>
    <name evidence="3" type="ORF">B0D84_05935</name>
</gene>
<feature type="transmembrane region" description="Helical" evidence="2">
    <location>
        <begin position="21"/>
        <end position="42"/>
    </location>
</feature>
<keyword evidence="2" id="KW-0472">Membrane</keyword>
<evidence type="ECO:0000256" key="2">
    <source>
        <dbReference type="SAM" id="Phobius"/>
    </source>
</evidence>
<name>A0A657PJ16_9GAMM</name>
<comment type="caution">
    <text evidence="3">The sequence shown here is derived from an EMBL/GenBank/DDBJ whole genome shotgun (WGS) entry which is preliminary data.</text>
</comment>
<dbReference type="EMBL" id="MUIE01000401">
    <property type="protein sequence ID" value="OQX32586.1"/>
    <property type="molecule type" value="Genomic_DNA"/>
</dbReference>
<evidence type="ECO:0000256" key="1">
    <source>
        <dbReference type="SAM" id="MobiDB-lite"/>
    </source>
</evidence>
<dbReference type="Proteomes" id="UP000243361">
    <property type="component" value="Unassembled WGS sequence"/>
</dbReference>
<keyword evidence="4" id="KW-1185">Reference proteome</keyword>
<keyword evidence="2" id="KW-0812">Transmembrane</keyword>
<dbReference type="AlphaFoldDB" id="A0A657PJ16"/>
<feature type="region of interest" description="Disordered" evidence="1">
    <location>
        <begin position="46"/>
        <end position="83"/>
    </location>
</feature>
<keyword evidence="2" id="KW-1133">Transmembrane helix</keyword>
<reference evidence="3" key="1">
    <citation type="submission" date="2017-02" db="EMBL/GenBank/DDBJ databases">
        <title>Novel co-symbiosis in the unique lucinid bivalve Phacoides pectinatus.</title>
        <authorList>
            <person name="Lim S.J."/>
            <person name="Davis B.G."/>
            <person name="Gill D.E."/>
            <person name="Engel A.S."/>
            <person name="Anderson L.C."/>
            <person name="Campbell B.J."/>
        </authorList>
    </citation>
    <scope>NUCLEOTIDE SEQUENCE [LARGE SCALE GENOMIC DNA]</scope>
    <source>
        <strain evidence="3">LUC13016_P6</strain>
    </source>
</reference>
<organism evidence="3 4">
    <name type="scientific">Candidatus Sedimenticola endophacoides</name>
    <dbReference type="NCBI Taxonomy" id="2548426"/>
    <lineage>
        <taxon>Bacteria</taxon>
        <taxon>Pseudomonadati</taxon>
        <taxon>Pseudomonadota</taxon>
        <taxon>Gammaproteobacteria</taxon>
        <taxon>Chromatiales</taxon>
        <taxon>Sedimenticolaceae</taxon>
        <taxon>Sedimenticola</taxon>
    </lineage>
</organism>